<name>A0AC34RME6_9BILA</name>
<accession>A0AC34RME6</accession>
<proteinExistence type="predicted"/>
<dbReference type="Proteomes" id="UP000887576">
    <property type="component" value="Unplaced"/>
</dbReference>
<organism evidence="1 2">
    <name type="scientific">Panagrolaimus sp. JU765</name>
    <dbReference type="NCBI Taxonomy" id="591449"/>
    <lineage>
        <taxon>Eukaryota</taxon>
        <taxon>Metazoa</taxon>
        <taxon>Ecdysozoa</taxon>
        <taxon>Nematoda</taxon>
        <taxon>Chromadorea</taxon>
        <taxon>Rhabditida</taxon>
        <taxon>Tylenchina</taxon>
        <taxon>Panagrolaimomorpha</taxon>
        <taxon>Panagrolaimoidea</taxon>
        <taxon>Panagrolaimidae</taxon>
        <taxon>Panagrolaimus</taxon>
    </lineage>
</organism>
<evidence type="ECO:0000313" key="2">
    <source>
        <dbReference type="WBParaSite" id="JU765_v2.g8391.t1"/>
    </source>
</evidence>
<evidence type="ECO:0000313" key="1">
    <source>
        <dbReference type="Proteomes" id="UP000887576"/>
    </source>
</evidence>
<reference evidence="2" key="1">
    <citation type="submission" date="2022-11" db="UniProtKB">
        <authorList>
            <consortium name="WormBaseParasite"/>
        </authorList>
    </citation>
    <scope>IDENTIFICATION</scope>
</reference>
<dbReference type="WBParaSite" id="JU765_v2.g8391.t1">
    <property type="protein sequence ID" value="JU765_v2.g8391.t1"/>
    <property type="gene ID" value="JU765_v2.g8391"/>
</dbReference>
<sequence>MSDYSDCSDPWSENFGKKTKKAALGRSNSKISTASKKRSRGRGGRRTASPKPVKQDALKMTEGSGQVMPKPVMLCGTTYGENLKVMKEMQRMSMNPGQNVDSKIKVDDDDGCASGMQQRLKKTEKCDPRCLETVKMHPEHTALKFGGNGDTDRVRRLMFLREGFKNQFLGGESNFWPDDVLVEFLRSTKAHQIFVLLFASKATAKIAQKFRNVIGLLPNFVEEVRDLEIAGIVNINYVIDWLPNFKNACVLKLCDCQWDKGGSLSQIMTVIPKTVDVLFYDGRSSSDPAFVQVLSAFYNNAMSRGLSYRRVFLVVVSCPSKKTFFDVLKNCVKVMKKDGLLTITSDYEFDDDILEWCLELKFKHHDIAVYLKKPCHPKVRQFASMAGVIDGVNVQLNFASPC</sequence>
<protein>
    <submittedName>
        <fullName evidence="2">Uncharacterized protein</fullName>
    </submittedName>
</protein>